<evidence type="ECO:0000313" key="3">
    <source>
        <dbReference type="EMBL" id="EAY17185.1"/>
    </source>
</evidence>
<keyword evidence="2" id="KW-0812">Transmembrane</keyword>
<name>A2DQR8_TRIV3</name>
<dbReference type="InParanoid" id="A2DQR8"/>
<dbReference type="Proteomes" id="UP000001542">
    <property type="component" value="Unassembled WGS sequence"/>
</dbReference>
<protein>
    <recommendedName>
        <fullName evidence="5">Bap-like</fullName>
    </recommendedName>
</protein>
<feature type="compositionally biased region" description="Polar residues" evidence="1">
    <location>
        <begin position="1449"/>
        <end position="1461"/>
    </location>
</feature>
<keyword evidence="4" id="KW-1185">Reference proteome</keyword>
<feature type="compositionally biased region" description="Polar residues" evidence="1">
    <location>
        <begin position="1509"/>
        <end position="1538"/>
    </location>
</feature>
<dbReference type="KEGG" id="tva:4775208"/>
<reference evidence="3" key="2">
    <citation type="journal article" date="2007" name="Science">
        <title>Draft genome sequence of the sexually transmitted pathogen Trichomonas vaginalis.</title>
        <authorList>
            <person name="Carlton J.M."/>
            <person name="Hirt R.P."/>
            <person name="Silva J.C."/>
            <person name="Delcher A.L."/>
            <person name="Schatz M."/>
            <person name="Zhao Q."/>
            <person name="Wortman J.R."/>
            <person name="Bidwell S.L."/>
            <person name="Alsmark U.C.M."/>
            <person name="Besteiro S."/>
            <person name="Sicheritz-Ponten T."/>
            <person name="Noel C.J."/>
            <person name="Dacks J.B."/>
            <person name="Foster P.G."/>
            <person name="Simillion C."/>
            <person name="Van de Peer Y."/>
            <person name="Miranda-Saavedra D."/>
            <person name="Barton G.J."/>
            <person name="Westrop G.D."/>
            <person name="Mueller S."/>
            <person name="Dessi D."/>
            <person name="Fiori P.L."/>
            <person name="Ren Q."/>
            <person name="Paulsen I."/>
            <person name="Zhang H."/>
            <person name="Bastida-Corcuera F.D."/>
            <person name="Simoes-Barbosa A."/>
            <person name="Brown M.T."/>
            <person name="Hayes R.D."/>
            <person name="Mukherjee M."/>
            <person name="Okumura C.Y."/>
            <person name="Schneider R."/>
            <person name="Smith A.J."/>
            <person name="Vanacova S."/>
            <person name="Villalvazo M."/>
            <person name="Haas B.J."/>
            <person name="Pertea M."/>
            <person name="Feldblyum T.V."/>
            <person name="Utterback T.R."/>
            <person name="Shu C.L."/>
            <person name="Osoegawa K."/>
            <person name="de Jong P.J."/>
            <person name="Hrdy I."/>
            <person name="Horvathova L."/>
            <person name="Zubacova Z."/>
            <person name="Dolezal P."/>
            <person name="Malik S.B."/>
            <person name="Logsdon J.M. Jr."/>
            <person name="Henze K."/>
            <person name="Gupta A."/>
            <person name="Wang C.C."/>
            <person name="Dunne R.L."/>
            <person name="Upcroft J.A."/>
            <person name="Upcroft P."/>
            <person name="White O."/>
            <person name="Salzberg S.L."/>
            <person name="Tang P."/>
            <person name="Chiu C.-H."/>
            <person name="Lee Y.-S."/>
            <person name="Embley T.M."/>
            <person name="Coombs G.H."/>
            <person name="Mottram J.C."/>
            <person name="Tachezy J."/>
            <person name="Fraser-Liggett C.M."/>
            <person name="Johnson P.J."/>
        </authorList>
    </citation>
    <scope>NUCLEOTIDE SEQUENCE [LARGE SCALE GENOMIC DNA]</scope>
    <source>
        <strain evidence="3">G3</strain>
    </source>
</reference>
<evidence type="ECO:0000313" key="4">
    <source>
        <dbReference type="Proteomes" id="UP000001542"/>
    </source>
</evidence>
<accession>A2DQR8</accession>
<dbReference type="EMBL" id="DS113233">
    <property type="protein sequence ID" value="EAY17185.1"/>
    <property type="molecule type" value="Genomic_DNA"/>
</dbReference>
<keyword evidence="2" id="KW-1133">Transmembrane helix</keyword>
<gene>
    <name evidence="3" type="ORF">TVAG_291370</name>
</gene>
<keyword evidence="2" id="KW-0472">Membrane</keyword>
<evidence type="ECO:0000256" key="2">
    <source>
        <dbReference type="SAM" id="Phobius"/>
    </source>
</evidence>
<dbReference type="VEuPathDB" id="TrichDB:TVAG_291370"/>
<feature type="transmembrane region" description="Helical" evidence="2">
    <location>
        <begin position="1479"/>
        <end position="1501"/>
    </location>
</feature>
<sequence length="1559" mass="174779">MSNLKPYYGYGEPVSITVLIRDESTGTVNVKFGETIVHSERYTSSQGTAKPTLTFTFNNTFRDEQMVKVQVLDEFQRPSEILIGSFMIKNKPYLTSVKITPEKVLESESLSIEGIFNYPDKNKKVNMKAKLNNKVVYDPILNVQLSTGEENQKYQKWSLPLSQFQGLAPGTNYNMDFWLVTEDYVQTTDDYSEATDILNRSTSNKVQGSFRISFAPELSINENTVMKYYNSEANSFPVSGSVKGDGSVKIYAIYNGQESEIGTVEAVQNGKTFGPLTFTFSSDKTYGEKLVMFRAVDASSKNSSDVSMKFYIKNKPTLSDVSVNPNPAELGSKVTIEGTVTDVDARKQVYVHIKYGTNSVTTIPNIVSGQKFSTQIRVNTLGVETFNIFASDNSDPNSTPVSEYDQSGVEQKKINVTSKPILYVSNPSGSNIFHRIDRPLVLKVRMSDDDTVTVKYTLNGTPLDSISKTVSLNGRTVEENVQIPITDLKYSTKYTVKVMLTDSYGFESEYVHSYDFYIKTKPTLSDVTNHNKILLGGEKINVTGIVNCEDVGRKLYVHVRYGQNIYVTNSNVEIGKQFSCEIPAGEVGEMKFYVFASDNSDPQFDPLTPMDKSDTIELSSKVTYRPSIIFNPPEYPDHVFNSKRRLYLSLEVFTDADFVVNYMLNGTNLTYLSRYVKRNTWNDRTYIYLDEVQQSNIPTAYTNEIRINVVDINGYQSTNTAFYSFVIKNKPVLTNVTCSPNPVILGGDVTIKGIVEDPDNNENLYVHVSNHNDATIPVKPSQQFTTKITANKRGKMVFSVVVNEFSDPNQDTDNEYMKSDVVTFEVNVTSKPELSVKYPEGSNYFNKNDKPLVVEVTATDDREATLKFILNDRELTSIEKTINFNEEEIVERFTIPFTFVSYGTKNTLSVKLVDSYGVEADPVPSYEFYIKNKPILRSVQISPKNVLLNQDVTLTGYIADMDDNKPLYVHIQFSNGKFQTIHNLYRNAPFSEKITASQLGQMDMTIFASDNADPTAEDQTGFDFSAQFQESFRVTSKPTLSVQNPSGDNSFNKDHPLTFRCTVSDDTTATLQVYLGSFPLNNLFRTNNFNGNSQTYDITVPINNLNYAVKYKVYIKVVDEFGFVSETIHEFPFTIKNKPEITSINFAVPFVNAVYSAKVSGVVNDLDKRKLLHLYIVDNDKSEYVGTVSSNGGNRNFEFDVPIDAATAASTKSYNFVFSDLKPLDSSASEYSKSKQKSANVIVTFAPQLTYTLPKTEFFESGKTMEISGTITADKFVTMKYKVDEDDLAARDDIAMRNKDQTFEKAVPIPTKCKKGIHDLYVTIIDSNDQMTTVKETFMIKNKPVLSNVQISKSQYTKLEVITVSGKVLDRDLGDDLNFYVQFGDAKEVLAATMKSSGEEEDFTFDVRVPAEVEYGNTSIKVHVTDVDMFSSENRLMKFEVVVPARTPAPTQGIDNNQENQDGSKGGSSSSSSKSSHKAFIAAVGVACFILLCLFLLFIVYRVKVSRMKNSQETPDNEETVISTAGGQTTMDNPTSTRSKNKEISDDDEEINEQNIVMV</sequence>
<organism evidence="3 4">
    <name type="scientific">Trichomonas vaginalis (strain ATCC PRA-98 / G3)</name>
    <dbReference type="NCBI Taxonomy" id="412133"/>
    <lineage>
        <taxon>Eukaryota</taxon>
        <taxon>Metamonada</taxon>
        <taxon>Parabasalia</taxon>
        <taxon>Trichomonadida</taxon>
        <taxon>Trichomonadidae</taxon>
        <taxon>Trichomonas</taxon>
    </lineage>
</organism>
<feature type="region of interest" description="Disordered" evidence="1">
    <location>
        <begin position="1509"/>
        <end position="1559"/>
    </location>
</feature>
<evidence type="ECO:0000256" key="1">
    <source>
        <dbReference type="SAM" id="MobiDB-lite"/>
    </source>
</evidence>
<reference evidence="3" key="1">
    <citation type="submission" date="2006-10" db="EMBL/GenBank/DDBJ databases">
        <authorList>
            <person name="Amadeo P."/>
            <person name="Zhao Q."/>
            <person name="Wortman J."/>
            <person name="Fraser-Liggett C."/>
            <person name="Carlton J."/>
        </authorList>
    </citation>
    <scope>NUCLEOTIDE SEQUENCE</scope>
    <source>
        <strain evidence="3">G3</strain>
    </source>
</reference>
<dbReference type="RefSeq" id="XP_001329408.1">
    <property type="nucleotide sequence ID" value="XM_001329373.1"/>
</dbReference>
<proteinExistence type="predicted"/>
<feature type="region of interest" description="Disordered" evidence="1">
    <location>
        <begin position="1447"/>
        <end position="1472"/>
    </location>
</feature>
<dbReference type="VEuPathDB" id="TrichDB:TVAGG3_0937310"/>
<evidence type="ECO:0008006" key="5">
    <source>
        <dbReference type="Google" id="ProtNLM"/>
    </source>
</evidence>